<evidence type="ECO:0000313" key="2">
    <source>
        <dbReference type="Proteomes" id="UP001501556"/>
    </source>
</evidence>
<reference evidence="2" key="1">
    <citation type="journal article" date="2019" name="Int. J. Syst. Evol. Microbiol.">
        <title>The Global Catalogue of Microorganisms (GCM) 10K type strain sequencing project: providing services to taxonomists for standard genome sequencing and annotation.</title>
        <authorList>
            <consortium name="The Broad Institute Genomics Platform"/>
            <consortium name="The Broad Institute Genome Sequencing Center for Infectious Disease"/>
            <person name="Wu L."/>
            <person name="Ma J."/>
        </authorList>
    </citation>
    <scope>NUCLEOTIDE SEQUENCE [LARGE SCALE GENOMIC DNA]</scope>
    <source>
        <strain evidence="2">JCM 17217</strain>
    </source>
</reference>
<organism evidence="1 2">
    <name type="scientific">Hymenobacter antarcticus</name>
    <dbReference type="NCBI Taxonomy" id="486270"/>
    <lineage>
        <taxon>Bacteria</taxon>
        <taxon>Pseudomonadati</taxon>
        <taxon>Bacteroidota</taxon>
        <taxon>Cytophagia</taxon>
        <taxon>Cytophagales</taxon>
        <taxon>Hymenobacteraceae</taxon>
        <taxon>Hymenobacter</taxon>
    </lineage>
</organism>
<dbReference type="Proteomes" id="UP001501556">
    <property type="component" value="Unassembled WGS sequence"/>
</dbReference>
<dbReference type="EMBL" id="BAABDI010000053">
    <property type="protein sequence ID" value="GAA3992941.1"/>
    <property type="molecule type" value="Genomic_DNA"/>
</dbReference>
<name>A0ABP7R5P7_9BACT</name>
<proteinExistence type="predicted"/>
<keyword evidence="2" id="KW-1185">Reference proteome</keyword>
<evidence type="ECO:0008006" key="3">
    <source>
        <dbReference type="Google" id="ProtNLM"/>
    </source>
</evidence>
<evidence type="ECO:0000313" key="1">
    <source>
        <dbReference type="EMBL" id="GAA3992941.1"/>
    </source>
</evidence>
<sequence length="142" mass="15613">MLTPTPLSTYSLSYRPDLDIVFLRWLTPDTLAEAQASYEATLALALAHGCGNWLLDSRRCGPLDLLQTAWLTHEFFPAAVARLSPHPLRMAVFSSLQRWEQMRTDAAVAPAVQAAIAPTQPYEAAIFMTEAEAVSWLQAPAA</sequence>
<gene>
    <name evidence="1" type="ORF">GCM10022407_41590</name>
</gene>
<protein>
    <recommendedName>
        <fullName evidence="3">STAS/SEC14 domain-containing protein</fullName>
    </recommendedName>
</protein>
<comment type="caution">
    <text evidence="1">The sequence shown here is derived from an EMBL/GenBank/DDBJ whole genome shotgun (WGS) entry which is preliminary data.</text>
</comment>
<accession>A0ABP7R5P7</accession>